<evidence type="ECO:0000313" key="1">
    <source>
        <dbReference type="Proteomes" id="UP000887560"/>
    </source>
</evidence>
<sequence length="313" mass="36077">MVSGRRFDCKHLQLIDKYRLTDKYKIKQKIPLRRPGSKGFTFVTASSIPYYNTMKKLIFDLKKQFGCSQKIIGYDLGGVSEDKNKMEELNAVCGLEWRKFNWSIMSADLRLPLVYAWKIYILAEIYSEYDTFVWMDSAIVLENGASLNSIFDGMENSTISEVVFPGSADPPHSVQFATNVRMYNFIPLVSNLIKIENKWDERMIAAGFNIMHKSEALLCAATKQCINPEGSKQECPEASSIPSCHRYDQSVFALLTINNEYQRYVLDNDTNFFPHFHADHLRTKVRYQVQRGTSLDKNLDFKKGVECCQKPFD</sequence>
<dbReference type="AlphaFoldDB" id="A0A915NLW9"/>
<protein>
    <submittedName>
        <fullName evidence="2">Glucuronosyltransferase</fullName>
    </submittedName>
</protein>
<dbReference type="SUPFAM" id="SSF53448">
    <property type="entry name" value="Nucleotide-diphospho-sugar transferases"/>
    <property type="match status" value="1"/>
</dbReference>
<dbReference type="PANTHER" id="PTHR31389">
    <property type="entry name" value="LD39211P"/>
    <property type="match status" value="1"/>
</dbReference>
<organism evidence="1 2">
    <name type="scientific">Meloidogyne floridensis</name>
    <dbReference type="NCBI Taxonomy" id="298350"/>
    <lineage>
        <taxon>Eukaryota</taxon>
        <taxon>Metazoa</taxon>
        <taxon>Ecdysozoa</taxon>
        <taxon>Nematoda</taxon>
        <taxon>Chromadorea</taxon>
        <taxon>Rhabditida</taxon>
        <taxon>Tylenchina</taxon>
        <taxon>Tylenchomorpha</taxon>
        <taxon>Tylenchoidea</taxon>
        <taxon>Meloidogynidae</taxon>
        <taxon>Meloidogyninae</taxon>
        <taxon>Meloidogyne</taxon>
    </lineage>
</organism>
<dbReference type="Proteomes" id="UP000887560">
    <property type="component" value="Unplaced"/>
</dbReference>
<reference evidence="2" key="1">
    <citation type="submission" date="2022-11" db="UniProtKB">
        <authorList>
            <consortium name="WormBaseParasite"/>
        </authorList>
    </citation>
    <scope>IDENTIFICATION</scope>
</reference>
<proteinExistence type="predicted"/>
<name>A0A915NLW9_9BILA</name>
<dbReference type="PANTHER" id="PTHR31389:SF4">
    <property type="entry name" value="LD39211P"/>
    <property type="match status" value="1"/>
</dbReference>
<accession>A0A915NLW9</accession>
<dbReference type="InterPro" id="IPR029044">
    <property type="entry name" value="Nucleotide-diphossugar_trans"/>
</dbReference>
<dbReference type="Pfam" id="PF07801">
    <property type="entry name" value="DUF1647"/>
    <property type="match status" value="1"/>
</dbReference>
<evidence type="ECO:0000313" key="2">
    <source>
        <dbReference type="WBParaSite" id="scf7180000418230.g2202"/>
    </source>
</evidence>
<keyword evidence="1" id="KW-1185">Reference proteome</keyword>
<dbReference type="WBParaSite" id="scf7180000418230.g2202">
    <property type="protein sequence ID" value="scf7180000418230.g2202"/>
    <property type="gene ID" value="scf7180000418230.g2202"/>
</dbReference>
<dbReference type="InterPro" id="IPR012444">
    <property type="entry name" value="DUF1647"/>
</dbReference>